<sequence length="193" mass="21116">MNTSFPQRFWAVLSGAPRPGSSPDPAPEAAASVHEPALSWMPWIEPALPDWFWTLPAATLLAVLDVDGARFAASDSIHDFYWAQLREMALRLVVDCPSGSPYSTADFLSRFDPVKLSRLWGGVFDSAVPWTGMSGIDRMIAAVVGGPRSVLTCVHAEVLNQLRHWAEFPEQLRSAVLTAEPTLSLSLPTETEI</sequence>
<evidence type="ECO:0000313" key="1">
    <source>
        <dbReference type="EMBL" id="GEM43722.1"/>
    </source>
</evidence>
<dbReference type="RefSeq" id="WP_147142842.1">
    <property type="nucleotide sequence ID" value="NZ_BJXA01000111.1"/>
</dbReference>
<evidence type="ECO:0000313" key="2">
    <source>
        <dbReference type="Proteomes" id="UP000321424"/>
    </source>
</evidence>
<accession>A0A511MT15</accession>
<gene>
    <name evidence="1" type="ORF">NN4_82410</name>
</gene>
<keyword evidence="2" id="KW-1185">Reference proteome</keyword>
<comment type="caution">
    <text evidence="1">The sequence shown here is derived from an EMBL/GenBank/DDBJ whole genome shotgun (WGS) entry which is preliminary data.</text>
</comment>
<dbReference type="AlphaFoldDB" id="A0A511MT15"/>
<organism evidence="1 2">
    <name type="scientific">Nocardia ninae NBRC 108245</name>
    <dbReference type="NCBI Taxonomy" id="1210091"/>
    <lineage>
        <taxon>Bacteria</taxon>
        <taxon>Bacillati</taxon>
        <taxon>Actinomycetota</taxon>
        <taxon>Actinomycetes</taxon>
        <taxon>Mycobacteriales</taxon>
        <taxon>Nocardiaceae</taxon>
        <taxon>Nocardia</taxon>
    </lineage>
</organism>
<dbReference type="OrthoDB" id="3374311at2"/>
<protein>
    <submittedName>
        <fullName evidence="1">Uncharacterized protein</fullName>
    </submittedName>
</protein>
<name>A0A511MT15_9NOCA</name>
<proteinExistence type="predicted"/>
<reference evidence="1 2" key="1">
    <citation type="submission" date="2019-07" db="EMBL/GenBank/DDBJ databases">
        <title>Whole genome shotgun sequence of Nocardia ninae NBRC 108245.</title>
        <authorList>
            <person name="Hosoyama A."/>
            <person name="Uohara A."/>
            <person name="Ohji S."/>
            <person name="Ichikawa N."/>
        </authorList>
    </citation>
    <scope>NUCLEOTIDE SEQUENCE [LARGE SCALE GENOMIC DNA]</scope>
    <source>
        <strain evidence="1 2">NBRC 108245</strain>
    </source>
</reference>
<dbReference type="Proteomes" id="UP000321424">
    <property type="component" value="Unassembled WGS sequence"/>
</dbReference>
<dbReference type="EMBL" id="BJXA01000111">
    <property type="protein sequence ID" value="GEM43722.1"/>
    <property type="molecule type" value="Genomic_DNA"/>
</dbReference>